<dbReference type="Proteomes" id="UP000805649">
    <property type="component" value="Unassembled WGS sequence"/>
</dbReference>
<protein>
    <submittedName>
        <fullName evidence="1">Rta1 domain protein</fullName>
    </submittedName>
</protein>
<evidence type="ECO:0000313" key="2">
    <source>
        <dbReference type="Proteomes" id="UP000805649"/>
    </source>
</evidence>
<comment type="caution">
    <text evidence="1">The sequence shown here is derived from an EMBL/GenBank/DDBJ whole genome shotgun (WGS) entry which is preliminary data.</text>
</comment>
<gene>
    <name evidence="1" type="ORF">CTRU02_209258</name>
</gene>
<organism evidence="1 2">
    <name type="scientific">Colletotrichum truncatum</name>
    <name type="common">Anthracnose fungus</name>
    <name type="synonym">Colletotrichum capsici</name>
    <dbReference type="NCBI Taxonomy" id="5467"/>
    <lineage>
        <taxon>Eukaryota</taxon>
        <taxon>Fungi</taxon>
        <taxon>Dikarya</taxon>
        <taxon>Ascomycota</taxon>
        <taxon>Pezizomycotina</taxon>
        <taxon>Sordariomycetes</taxon>
        <taxon>Hypocreomycetidae</taxon>
        <taxon>Glomerellales</taxon>
        <taxon>Glomerellaceae</taxon>
        <taxon>Colletotrichum</taxon>
        <taxon>Colletotrichum truncatum species complex</taxon>
    </lineage>
</organism>
<keyword evidence="2" id="KW-1185">Reference proteome</keyword>
<accession>A0ACC3YYY9</accession>
<evidence type="ECO:0000313" key="1">
    <source>
        <dbReference type="EMBL" id="KAL0937042.1"/>
    </source>
</evidence>
<name>A0ACC3YYY9_COLTU</name>
<sequence length="280" mass="31690">MTTCKYHSLFHYAPSIALAAFYASAFSISAVLHLGETVYFKTWSMMPLVVGAWFEAIGYIMRCLSASEEFGCWSLPPFIVHSVLVLVAPAAIAASLYMLLEKIIRVSEGESYSIMSARWITRIFVAGDIVSFLVQSYGGSMITKPDASKSSRETGQRIVLVGLIVQIAFGVLFVIVSSVFHYRLHKNFKSGTFTQVNRWLITLYSLVTLITIRNIFRVIEHSEGKDSDLVKREYFVYLFDASPMLFGLLWLNWFHPYKMNKSALCEYGYHGYPLSSGFHN</sequence>
<proteinExistence type="predicted"/>
<reference evidence="1 2" key="1">
    <citation type="journal article" date="2020" name="Phytopathology">
        <title>Genome Sequence Resources of Colletotrichum truncatum, C. plurivorum, C. musicola, and C. sojae: Four Species Pathogenic to Soybean (Glycine max).</title>
        <authorList>
            <person name="Rogerio F."/>
            <person name="Boufleur T.R."/>
            <person name="Ciampi-Guillardi M."/>
            <person name="Sukno S.A."/>
            <person name="Thon M.R."/>
            <person name="Massola Junior N.S."/>
            <person name="Baroncelli R."/>
        </authorList>
    </citation>
    <scope>NUCLEOTIDE SEQUENCE [LARGE SCALE GENOMIC DNA]</scope>
    <source>
        <strain evidence="1 2">CMES1059</strain>
    </source>
</reference>
<dbReference type="EMBL" id="VUJX02000005">
    <property type="protein sequence ID" value="KAL0937042.1"/>
    <property type="molecule type" value="Genomic_DNA"/>
</dbReference>